<name>A0AAV1BKG8_PSEUB</name>
<dbReference type="AlphaFoldDB" id="A0AAV1BKG8"/>
<dbReference type="Pfam" id="PF14696">
    <property type="entry name" value="Glyoxalase_5"/>
    <property type="match status" value="1"/>
</dbReference>
<dbReference type="EMBL" id="OX458335">
    <property type="protein sequence ID" value="CAI8831508.1"/>
    <property type="molecule type" value="Genomic_DNA"/>
</dbReference>
<sequence length="30" mass="3463">MADLYEADKYENPMGLMGFEFIEFASPCSR</sequence>
<dbReference type="Proteomes" id="UP001177000">
    <property type="component" value="Chromosome"/>
</dbReference>
<evidence type="ECO:0000313" key="2">
    <source>
        <dbReference type="Proteomes" id="UP001177000"/>
    </source>
</evidence>
<reference evidence="1" key="1">
    <citation type="submission" date="2023-03" db="EMBL/GenBank/DDBJ databases">
        <authorList>
            <person name="Pothier F. J."/>
        </authorList>
    </citation>
    <scope>NUCLEOTIDE SEQUENCE</scope>
    <source>
        <strain evidence="1">DAPP-PG 215</strain>
    </source>
</reference>
<organism evidence="1 2">
    <name type="scientific">Pseudomonas syringae pv. tomato</name>
    <dbReference type="NCBI Taxonomy" id="323"/>
    <lineage>
        <taxon>Bacteria</taxon>
        <taxon>Pseudomonadati</taxon>
        <taxon>Pseudomonadota</taxon>
        <taxon>Gammaproteobacteria</taxon>
        <taxon>Pseudomonadales</taxon>
        <taxon>Pseudomonadaceae</taxon>
        <taxon>Pseudomonas</taxon>
    </lineage>
</organism>
<proteinExistence type="predicted"/>
<gene>
    <name evidence="1" type="ORF">DAPPPG215_10870</name>
</gene>
<evidence type="ECO:0008006" key="3">
    <source>
        <dbReference type="Google" id="ProtNLM"/>
    </source>
</evidence>
<accession>A0AAV1BKG8</accession>
<protein>
    <recommendedName>
        <fullName evidence="3">4-hydroxyphenylpyruvate dioxygenase</fullName>
    </recommendedName>
</protein>
<evidence type="ECO:0000313" key="1">
    <source>
        <dbReference type="EMBL" id="CAI8831508.1"/>
    </source>
</evidence>